<proteinExistence type="inferred from homology"/>
<reference evidence="5 6" key="1">
    <citation type="journal article" date="2024" name="BMC Genomics">
        <title>Genome assembly of redclaw crayfish (Cherax quadricarinatus) provides insights into its immune adaptation and hypoxia tolerance.</title>
        <authorList>
            <person name="Liu Z."/>
            <person name="Zheng J."/>
            <person name="Li H."/>
            <person name="Fang K."/>
            <person name="Wang S."/>
            <person name="He J."/>
            <person name="Zhou D."/>
            <person name="Weng S."/>
            <person name="Chi M."/>
            <person name="Gu Z."/>
            <person name="He J."/>
            <person name="Li F."/>
            <person name="Wang M."/>
        </authorList>
    </citation>
    <scope>NUCLEOTIDE SEQUENCE [LARGE SCALE GENOMIC DNA]</scope>
    <source>
        <strain evidence="5">ZL_2023a</strain>
    </source>
</reference>
<sequence length="506" mass="55513">MNGVRARELALNRINEAKDKLDQVYDLEKNGVNGANKLRKRIQAEINFLNRGLRKGSELKEQHVQCSNLGQLGALASVAVATPNTTGLLQTFCIKGMEKIVVDVVGEGGKQWIKVILRNPKALHMLFISGGRNGVKPLDEVADGFLICAQHHPVFYSVPKIVFWFCSGVSEGLAKSLQEKSVEIKGKIIPDHEFELPDYLGKDSETESEDSETESDDSETESEDFETDSEDSDSESEYLCDKKHFVNESISCTDGSAAVEVKFASVDTICDHKLIQQSDSESDDSPEIINVIAALGNTSDKGPSKSKSGIHYQVDKADVQSSASITDFQGSYVTEEEEAPINKANLDVTAMIAYVTATTNGSAGFIFKDKYLTEQAMCERKDPVKKTLDGYFKGLELIACQEAVNHFLEIVDTIGGKSEKARAKELVSRLNVVPGEDCFKDKVRLGGRVRELSRIIFGTGHYHRALTITSNGGFVRSAEHQGVKVAVLYHKPRALTEAKEPTATPL</sequence>
<dbReference type="PANTHER" id="PTHR13379">
    <property type="entry name" value="UNCHARACTERIZED DUF1308"/>
    <property type="match status" value="1"/>
</dbReference>
<organism evidence="5 6">
    <name type="scientific">Cherax quadricarinatus</name>
    <name type="common">Australian red claw crayfish</name>
    <dbReference type="NCBI Taxonomy" id="27406"/>
    <lineage>
        <taxon>Eukaryota</taxon>
        <taxon>Metazoa</taxon>
        <taxon>Ecdysozoa</taxon>
        <taxon>Arthropoda</taxon>
        <taxon>Crustacea</taxon>
        <taxon>Multicrustacea</taxon>
        <taxon>Malacostraca</taxon>
        <taxon>Eumalacostraca</taxon>
        <taxon>Eucarida</taxon>
        <taxon>Decapoda</taxon>
        <taxon>Pleocyemata</taxon>
        <taxon>Astacidea</taxon>
        <taxon>Parastacoidea</taxon>
        <taxon>Parastacidae</taxon>
        <taxon>Cherax</taxon>
    </lineage>
</organism>
<evidence type="ECO:0000256" key="1">
    <source>
        <dbReference type="ARBA" id="ARBA00006588"/>
    </source>
</evidence>
<dbReference type="Pfam" id="PF07000">
    <property type="entry name" value="DUF1308"/>
    <property type="match status" value="1"/>
</dbReference>
<feature type="domain" description="DUF1308" evidence="3">
    <location>
        <begin position="345"/>
        <end position="504"/>
    </location>
</feature>
<gene>
    <name evidence="5" type="ORF">OTU49_000935</name>
</gene>
<comment type="similarity">
    <text evidence="1">Belongs to the UPF0415 family.</text>
</comment>
<evidence type="ECO:0000259" key="4">
    <source>
        <dbReference type="Pfam" id="PF18474"/>
    </source>
</evidence>
<feature type="region of interest" description="Disordered" evidence="2">
    <location>
        <begin position="199"/>
        <end position="236"/>
    </location>
</feature>
<name>A0AAW0XXU3_CHEQU</name>
<dbReference type="AlphaFoldDB" id="A0AAW0XXU3"/>
<accession>A0AAW0XXU3</accession>
<dbReference type="InterPro" id="IPR041076">
    <property type="entry name" value="DUF5614"/>
</dbReference>
<feature type="compositionally biased region" description="Acidic residues" evidence="2">
    <location>
        <begin position="206"/>
        <end position="236"/>
    </location>
</feature>
<dbReference type="Pfam" id="PF18474">
    <property type="entry name" value="DUF5614"/>
    <property type="match status" value="1"/>
</dbReference>
<feature type="domain" description="DUF5614" evidence="4">
    <location>
        <begin position="11"/>
        <end position="218"/>
    </location>
</feature>
<keyword evidence="6" id="KW-1185">Reference proteome</keyword>
<dbReference type="Proteomes" id="UP001445076">
    <property type="component" value="Unassembled WGS sequence"/>
</dbReference>
<comment type="caution">
    <text evidence="5">The sequence shown here is derived from an EMBL/GenBank/DDBJ whole genome shotgun (WGS) entry which is preliminary data.</text>
</comment>
<protein>
    <submittedName>
        <fullName evidence="5">Uncharacterized protein</fullName>
    </submittedName>
</protein>
<evidence type="ECO:0000256" key="2">
    <source>
        <dbReference type="SAM" id="MobiDB-lite"/>
    </source>
</evidence>
<dbReference type="InterPro" id="IPR010733">
    <property type="entry name" value="DUF1308"/>
</dbReference>
<dbReference type="EMBL" id="JARKIK010000023">
    <property type="protein sequence ID" value="KAK8743961.1"/>
    <property type="molecule type" value="Genomic_DNA"/>
</dbReference>
<evidence type="ECO:0000259" key="3">
    <source>
        <dbReference type="Pfam" id="PF07000"/>
    </source>
</evidence>
<evidence type="ECO:0000313" key="5">
    <source>
        <dbReference type="EMBL" id="KAK8743961.1"/>
    </source>
</evidence>
<evidence type="ECO:0000313" key="6">
    <source>
        <dbReference type="Proteomes" id="UP001445076"/>
    </source>
</evidence>
<dbReference type="PANTHER" id="PTHR13379:SF0">
    <property type="entry name" value="UPF0415 PROTEIN C7ORF25"/>
    <property type="match status" value="1"/>
</dbReference>